<proteinExistence type="predicted"/>
<protein>
    <submittedName>
        <fullName evidence="1">Uncharacterized protein</fullName>
    </submittedName>
</protein>
<dbReference type="SUPFAM" id="SSF47323">
    <property type="entry name" value="Anticodon-binding domain of a subclass of class I aminoacyl-tRNA synthetases"/>
    <property type="match status" value="1"/>
</dbReference>
<dbReference type="Proteomes" id="UP000663870">
    <property type="component" value="Unassembled WGS sequence"/>
</dbReference>
<dbReference type="PANTHER" id="PTHR42780:SF1">
    <property type="entry name" value="ISOLEUCINE--TRNA LIGASE, CYTOPLASMIC"/>
    <property type="match status" value="1"/>
</dbReference>
<dbReference type="Gene3D" id="1.10.730.10">
    <property type="entry name" value="Isoleucyl-tRNA Synthetase, Domain 1"/>
    <property type="match status" value="1"/>
</dbReference>
<name>A0A814G135_9BILA</name>
<dbReference type="EMBL" id="CAJNOL010000295">
    <property type="protein sequence ID" value="CAF0990261.1"/>
    <property type="molecule type" value="Genomic_DNA"/>
</dbReference>
<dbReference type="GO" id="GO:0005524">
    <property type="term" value="F:ATP binding"/>
    <property type="evidence" value="ECO:0007669"/>
    <property type="project" value="InterPro"/>
</dbReference>
<gene>
    <name evidence="1" type="ORF">JXQ802_LOCUS13637</name>
</gene>
<sequence length="93" mass="10775">MPYAQVHYPFKKCRTFQDTFSADFIVEDETTLEDCVISLNVLCYILLTIAKLMKQFTIFLAEYMYQVLGKLISQSSSSSAQDLSFYFQMIPKS</sequence>
<dbReference type="AlphaFoldDB" id="A0A814G135"/>
<dbReference type="InterPro" id="IPR009080">
    <property type="entry name" value="tRNAsynth_Ia_anticodon-bd"/>
</dbReference>
<dbReference type="InterPro" id="IPR023586">
    <property type="entry name" value="Ile-tRNA-ligase_type2"/>
</dbReference>
<comment type="caution">
    <text evidence="1">The sequence shown here is derived from an EMBL/GenBank/DDBJ whole genome shotgun (WGS) entry which is preliminary data.</text>
</comment>
<dbReference type="GO" id="GO:0006428">
    <property type="term" value="P:isoleucyl-tRNA aminoacylation"/>
    <property type="evidence" value="ECO:0007669"/>
    <property type="project" value="TreeGrafter"/>
</dbReference>
<reference evidence="1" key="1">
    <citation type="submission" date="2021-02" db="EMBL/GenBank/DDBJ databases">
        <authorList>
            <person name="Nowell W R."/>
        </authorList>
    </citation>
    <scope>NUCLEOTIDE SEQUENCE</scope>
</reference>
<organism evidence="1 2">
    <name type="scientific">Rotaria sordida</name>
    <dbReference type="NCBI Taxonomy" id="392033"/>
    <lineage>
        <taxon>Eukaryota</taxon>
        <taxon>Metazoa</taxon>
        <taxon>Spiralia</taxon>
        <taxon>Gnathifera</taxon>
        <taxon>Rotifera</taxon>
        <taxon>Eurotatoria</taxon>
        <taxon>Bdelloidea</taxon>
        <taxon>Philodinida</taxon>
        <taxon>Philodinidae</taxon>
        <taxon>Rotaria</taxon>
    </lineage>
</organism>
<dbReference type="GO" id="GO:0004822">
    <property type="term" value="F:isoleucine-tRNA ligase activity"/>
    <property type="evidence" value="ECO:0007669"/>
    <property type="project" value="InterPro"/>
</dbReference>
<dbReference type="PANTHER" id="PTHR42780">
    <property type="entry name" value="SOLEUCYL-TRNA SYNTHETASE"/>
    <property type="match status" value="1"/>
</dbReference>
<evidence type="ECO:0000313" key="1">
    <source>
        <dbReference type="EMBL" id="CAF0990261.1"/>
    </source>
</evidence>
<accession>A0A814G135</accession>
<keyword evidence="2" id="KW-1185">Reference proteome</keyword>
<evidence type="ECO:0000313" key="2">
    <source>
        <dbReference type="Proteomes" id="UP000663870"/>
    </source>
</evidence>